<dbReference type="Pfam" id="PF10049">
    <property type="entry name" value="DUF2283"/>
    <property type="match status" value="1"/>
</dbReference>
<protein>
    <submittedName>
        <fullName evidence="1">Uncharacterized protein YuzE</fullName>
    </submittedName>
</protein>
<name>A0A450WYB0_9GAMM</name>
<organism evidence="1">
    <name type="scientific">Candidatus Kentrum sp. LPFa</name>
    <dbReference type="NCBI Taxonomy" id="2126335"/>
    <lineage>
        <taxon>Bacteria</taxon>
        <taxon>Pseudomonadati</taxon>
        <taxon>Pseudomonadota</taxon>
        <taxon>Gammaproteobacteria</taxon>
        <taxon>Candidatus Kentrum</taxon>
    </lineage>
</organism>
<dbReference type="PANTHER" id="PTHR37029">
    <property type="entry name" value="SSR1768 PROTEIN"/>
    <property type="match status" value="1"/>
</dbReference>
<reference evidence="1" key="1">
    <citation type="submission" date="2019-02" db="EMBL/GenBank/DDBJ databases">
        <authorList>
            <person name="Gruber-Vodicka R. H."/>
            <person name="Seah K. B. B."/>
        </authorList>
    </citation>
    <scope>NUCLEOTIDE SEQUENCE</scope>
    <source>
        <strain evidence="1">BECK_S313</strain>
    </source>
</reference>
<evidence type="ECO:0000313" key="1">
    <source>
        <dbReference type="EMBL" id="VFK22020.1"/>
    </source>
</evidence>
<dbReference type="PANTHER" id="PTHR37029:SF1">
    <property type="entry name" value="SSR1768 PROTEIN"/>
    <property type="match status" value="1"/>
</dbReference>
<gene>
    <name evidence="1" type="ORF">BECKLPF1236B_GA0070989_12906</name>
</gene>
<dbReference type="AlphaFoldDB" id="A0A450WYB0"/>
<sequence length="88" mass="9505">MSSPRLSYFQDEDILYLSLSDESEAGSVEISPDITAELNEGGELIGIEILSASAFLRDSILESAQAKLLGLSRKKAAPDSISFVRNAR</sequence>
<proteinExistence type="predicted"/>
<dbReference type="InterPro" id="IPR019270">
    <property type="entry name" value="DUF2283"/>
</dbReference>
<accession>A0A450WYB0</accession>
<dbReference type="EMBL" id="CAADFK010000290">
    <property type="protein sequence ID" value="VFK22020.1"/>
    <property type="molecule type" value="Genomic_DNA"/>
</dbReference>